<evidence type="ECO:0000256" key="8">
    <source>
        <dbReference type="PIRNR" id="PIRNR038981"/>
    </source>
</evidence>
<organism evidence="10">
    <name type="scientific">Culicoides sonorensis</name>
    <name type="common">Biting midge</name>
    <dbReference type="NCBI Taxonomy" id="179676"/>
    <lineage>
        <taxon>Eukaryota</taxon>
        <taxon>Metazoa</taxon>
        <taxon>Ecdysozoa</taxon>
        <taxon>Arthropoda</taxon>
        <taxon>Hexapoda</taxon>
        <taxon>Insecta</taxon>
        <taxon>Pterygota</taxon>
        <taxon>Neoptera</taxon>
        <taxon>Endopterygota</taxon>
        <taxon>Diptera</taxon>
        <taxon>Nematocera</taxon>
        <taxon>Chironomoidea</taxon>
        <taxon>Ceratopogonidae</taxon>
        <taxon>Ceratopogoninae</taxon>
        <taxon>Culicoides</taxon>
        <taxon>Monoculicoides</taxon>
    </lineage>
</organism>
<evidence type="ECO:0000256" key="1">
    <source>
        <dbReference type="ARBA" id="ARBA00004651"/>
    </source>
</evidence>
<evidence type="ECO:0000256" key="5">
    <source>
        <dbReference type="ARBA" id="ARBA00022989"/>
    </source>
</evidence>
<dbReference type="PANTHER" id="PTHR21421:SF35">
    <property type="entry name" value="GUSTATORY RECEPTOR FOR SUGAR TASTE 64B-RELATED"/>
    <property type="match status" value="1"/>
</dbReference>
<evidence type="ECO:0000256" key="6">
    <source>
        <dbReference type="ARBA" id="ARBA00023136"/>
    </source>
</evidence>
<reference evidence="10" key="1">
    <citation type="submission" date="2018-07" db="EMBL/GenBank/DDBJ databases">
        <authorList>
            <person name="Quirk P.G."/>
            <person name="Krulwich T.A."/>
        </authorList>
    </citation>
    <scope>NUCLEOTIDE SEQUENCE</scope>
</reference>
<accession>A0A336M4A0</accession>
<comment type="subcellular location">
    <subcellularLocation>
        <location evidence="1">Cell membrane</location>
        <topology evidence="1">Multi-pass membrane protein</topology>
    </subcellularLocation>
</comment>
<keyword evidence="8" id="KW-0807">Transducer</keyword>
<dbReference type="PIRSF" id="PIRSF038981">
    <property type="entry name" value="GRP"/>
    <property type="match status" value="1"/>
</dbReference>
<feature type="transmembrane region" description="Helical" evidence="9">
    <location>
        <begin position="328"/>
        <end position="346"/>
    </location>
</feature>
<comment type="function">
    <text evidence="8">Plays a role in the sugar gustatory response.</text>
</comment>
<dbReference type="GO" id="GO:0007165">
    <property type="term" value="P:signal transduction"/>
    <property type="evidence" value="ECO:0007669"/>
    <property type="project" value="UniProtKB-KW"/>
</dbReference>
<dbReference type="EMBL" id="UFQT01000541">
    <property type="protein sequence ID" value="SSX25085.1"/>
    <property type="molecule type" value="Genomic_DNA"/>
</dbReference>
<dbReference type="AlphaFoldDB" id="A0A336M4A0"/>
<name>A0A336M4A0_CULSO</name>
<sequence>MSRHEETLQEKSKTEFIEFKLSDSVEVDSRKNVRFHRAIRWSLCIMTLLSIFPVNGILSKSASDLRYTRKSIRFILNLMIIIFGLIDLTLIICLAIKLGFDIKSISKIVSWITSIYSVIALHRLAKNWPRLMQNFSVKEEIFLRYPYFAPKWNITILMTSYTLLMVIFISTERVLYYTKAVYESSINYEYCNMTIPFVEHFFVRQRPHVFDFIDYYWWFELIIEWTNFCLTTCWAFVDVIIVNISIALTARFNQLNDRIIRECQKVLIHDQWSQLRRHYQILADLVSEVDLYISGLILTTCGNNLYFISYLIFKSFTYRPDLTYRIHLWFWISLLIFRTASLLLITSNINDASRKSVNTIRKLPTQLWNIEVQRLVNEIEMRKVALTGKNIFKLTRKLILAFSGTIVTFEIALLDRVPGDESKRLKFLNR</sequence>
<proteinExistence type="inferred from homology"/>
<evidence type="ECO:0000256" key="3">
    <source>
        <dbReference type="ARBA" id="ARBA00022475"/>
    </source>
</evidence>
<dbReference type="InterPro" id="IPR009318">
    <property type="entry name" value="Gustatory_rcpt"/>
</dbReference>
<dbReference type="GO" id="GO:0005886">
    <property type="term" value="C:plasma membrane"/>
    <property type="evidence" value="ECO:0007669"/>
    <property type="project" value="UniProtKB-SubCell"/>
</dbReference>
<feature type="transmembrane region" description="Helical" evidence="9">
    <location>
        <begin position="291"/>
        <end position="313"/>
    </location>
</feature>
<evidence type="ECO:0000256" key="2">
    <source>
        <dbReference type="ARBA" id="ARBA00005327"/>
    </source>
</evidence>
<feature type="transmembrane region" description="Helical" evidence="9">
    <location>
        <begin position="38"/>
        <end position="54"/>
    </location>
</feature>
<keyword evidence="7 8" id="KW-0675">Receptor</keyword>
<protein>
    <recommendedName>
        <fullName evidence="8">Gustatory receptor</fullName>
    </recommendedName>
</protein>
<evidence type="ECO:0000256" key="9">
    <source>
        <dbReference type="SAM" id="Phobius"/>
    </source>
</evidence>
<keyword evidence="6 9" id="KW-0472">Membrane</keyword>
<keyword evidence="4 9" id="KW-0812">Transmembrane</keyword>
<evidence type="ECO:0000313" key="10">
    <source>
        <dbReference type="EMBL" id="SSX25085.1"/>
    </source>
</evidence>
<feature type="transmembrane region" description="Helical" evidence="9">
    <location>
        <begin position="74"/>
        <end position="96"/>
    </location>
</feature>
<gene>
    <name evidence="10" type="primary">CSON011917</name>
</gene>
<evidence type="ECO:0000256" key="4">
    <source>
        <dbReference type="ARBA" id="ARBA00022692"/>
    </source>
</evidence>
<dbReference type="Pfam" id="PF06151">
    <property type="entry name" value="Trehalose_recp"/>
    <property type="match status" value="1"/>
</dbReference>
<dbReference type="VEuPathDB" id="VectorBase:CSON011917"/>
<feature type="transmembrane region" description="Helical" evidence="9">
    <location>
        <begin position="152"/>
        <end position="169"/>
    </location>
</feature>
<feature type="transmembrane region" description="Helical" evidence="9">
    <location>
        <begin position="108"/>
        <end position="125"/>
    </location>
</feature>
<dbReference type="PANTHER" id="PTHR21421">
    <property type="entry name" value="GUSTATORY RECEPTOR"/>
    <property type="match status" value="1"/>
</dbReference>
<keyword evidence="5 9" id="KW-1133">Transmembrane helix</keyword>
<keyword evidence="3" id="KW-1003">Cell membrane</keyword>
<comment type="similarity">
    <text evidence="2">Belongs to the insect chemoreceptor superfamily. Gustatory receptor (GR) family. Gr5a subfamily.</text>
</comment>
<dbReference type="GO" id="GO:0033041">
    <property type="term" value="F:sweet taste receptor activity"/>
    <property type="evidence" value="ECO:0007669"/>
    <property type="project" value="TreeGrafter"/>
</dbReference>
<evidence type="ECO:0000256" key="7">
    <source>
        <dbReference type="ARBA" id="ARBA00023170"/>
    </source>
</evidence>